<keyword evidence="4 6" id="KW-0324">Glycolysis</keyword>
<dbReference type="Gene3D" id="3.20.20.70">
    <property type="entry name" value="Aldolase class I"/>
    <property type="match status" value="1"/>
</dbReference>
<dbReference type="InterPro" id="IPR013785">
    <property type="entry name" value="Aldolase_TIM"/>
</dbReference>
<evidence type="ECO:0000256" key="3">
    <source>
        <dbReference type="ARBA" id="ARBA00022490"/>
    </source>
</evidence>
<dbReference type="SUPFAM" id="SSF51351">
    <property type="entry name" value="Triosephosphate isomerase (TIM)"/>
    <property type="match status" value="1"/>
</dbReference>
<dbReference type="PANTHER" id="PTHR21139">
    <property type="entry name" value="TRIOSEPHOSPHATE ISOMERASE"/>
    <property type="match status" value="1"/>
</dbReference>
<comment type="pathway">
    <text evidence="6 7">Carbohydrate degradation; glycolysis; D-glyceraldehyde 3-phosphate from glycerone phosphate: step 1/1.</text>
</comment>
<comment type="subcellular location">
    <subcellularLocation>
        <location evidence="6 7">Cytoplasm</location>
    </subcellularLocation>
</comment>
<dbReference type="EMBL" id="CP141615">
    <property type="protein sequence ID" value="WRP18035.1"/>
    <property type="molecule type" value="Genomic_DNA"/>
</dbReference>
<evidence type="ECO:0000256" key="5">
    <source>
        <dbReference type="ARBA" id="ARBA00023235"/>
    </source>
</evidence>
<dbReference type="InterPro" id="IPR022896">
    <property type="entry name" value="TrioseP_Isoase_bac/euk"/>
</dbReference>
<evidence type="ECO:0000256" key="7">
    <source>
        <dbReference type="RuleBase" id="RU363013"/>
    </source>
</evidence>
<feature type="binding site" evidence="6">
    <location>
        <begin position="245"/>
        <end position="246"/>
    </location>
    <ligand>
        <name>substrate</name>
    </ligand>
</feature>
<name>A0ABZ1BZP0_9FIRM</name>
<keyword evidence="5 6" id="KW-0413">Isomerase</keyword>
<evidence type="ECO:0000256" key="6">
    <source>
        <dbReference type="HAMAP-Rule" id="MF_00147"/>
    </source>
</evidence>
<keyword evidence="3 6" id="KW-0963">Cytoplasm</keyword>
<proteinExistence type="inferred from homology"/>
<accession>A0ABZ1BZP0</accession>
<feature type="active site" description="Electrophile" evidence="6">
    <location>
        <position position="105"/>
    </location>
</feature>
<dbReference type="PANTHER" id="PTHR21139:SF42">
    <property type="entry name" value="TRIOSEPHOSPHATE ISOMERASE"/>
    <property type="match status" value="1"/>
</dbReference>
<organism evidence="8 9">
    <name type="scientific">Carboxydichorda subterranea</name>
    <dbReference type="NCBI Taxonomy" id="3109565"/>
    <lineage>
        <taxon>Bacteria</taxon>
        <taxon>Bacillati</taxon>
        <taxon>Bacillota</taxon>
        <taxon>Limnochordia</taxon>
        <taxon>Limnochordales</taxon>
        <taxon>Geochordaceae</taxon>
        <taxon>Carboxydichorda</taxon>
    </lineage>
</organism>
<comment type="function">
    <text evidence="6">Involved in the gluconeogenesis. Catalyzes stereospecifically the conversion of dihydroxyacetone phosphate (DHAP) to D-glyceraldehyde-3-phosphate (G3P).</text>
</comment>
<dbReference type="Pfam" id="PF00121">
    <property type="entry name" value="TIM"/>
    <property type="match status" value="1"/>
</dbReference>
<evidence type="ECO:0000313" key="9">
    <source>
        <dbReference type="Proteomes" id="UP001332192"/>
    </source>
</evidence>
<comment type="pathway">
    <text evidence="6 7">Carbohydrate biosynthesis; gluconeogenesis.</text>
</comment>
<feature type="binding site" evidence="6">
    <location>
        <position position="183"/>
    </location>
    <ligand>
        <name>substrate</name>
    </ligand>
</feature>
<dbReference type="PROSITE" id="PS51440">
    <property type="entry name" value="TIM_2"/>
    <property type="match status" value="1"/>
</dbReference>
<dbReference type="CDD" id="cd00311">
    <property type="entry name" value="TIM"/>
    <property type="match status" value="1"/>
</dbReference>
<evidence type="ECO:0000256" key="2">
    <source>
        <dbReference type="ARBA" id="ARBA00022432"/>
    </source>
</evidence>
<dbReference type="HAMAP" id="MF_00147_B">
    <property type="entry name" value="TIM_B"/>
    <property type="match status" value="1"/>
</dbReference>
<feature type="active site" description="Proton acceptor" evidence="6">
    <location>
        <position position="177"/>
    </location>
</feature>
<keyword evidence="2 6" id="KW-0312">Gluconeogenesis</keyword>
<feature type="binding site" evidence="6">
    <location>
        <begin position="12"/>
        <end position="14"/>
    </location>
    <ligand>
        <name>substrate</name>
    </ligand>
</feature>
<evidence type="ECO:0000313" key="8">
    <source>
        <dbReference type="EMBL" id="WRP18035.1"/>
    </source>
</evidence>
<dbReference type="InterPro" id="IPR000652">
    <property type="entry name" value="Triosephosphate_isomerase"/>
</dbReference>
<dbReference type="EC" id="5.3.1.1" evidence="6 7"/>
<evidence type="ECO:0000256" key="1">
    <source>
        <dbReference type="ARBA" id="ARBA00007422"/>
    </source>
</evidence>
<feature type="binding site" evidence="6">
    <location>
        <position position="224"/>
    </location>
    <ligand>
        <name>substrate</name>
    </ligand>
</feature>
<comment type="catalytic activity">
    <reaction evidence="6 7">
        <text>D-glyceraldehyde 3-phosphate = dihydroxyacetone phosphate</text>
        <dbReference type="Rhea" id="RHEA:18585"/>
        <dbReference type="ChEBI" id="CHEBI:57642"/>
        <dbReference type="ChEBI" id="CHEBI:59776"/>
        <dbReference type="EC" id="5.3.1.1"/>
    </reaction>
</comment>
<dbReference type="RefSeq" id="WP_324717306.1">
    <property type="nucleotide sequence ID" value="NZ_CP141615.1"/>
</dbReference>
<comment type="subunit">
    <text evidence="6 7">Homodimer.</text>
</comment>
<keyword evidence="9" id="KW-1185">Reference proteome</keyword>
<dbReference type="NCBIfam" id="TIGR00419">
    <property type="entry name" value="tim"/>
    <property type="match status" value="1"/>
</dbReference>
<dbReference type="PROSITE" id="PS00171">
    <property type="entry name" value="TIM_1"/>
    <property type="match status" value="1"/>
</dbReference>
<gene>
    <name evidence="6 8" type="primary">tpiA</name>
    <name evidence="8" type="ORF">U7230_03225</name>
</gene>
<dbReference type="InterPro" id="IPR035990">
    <property type="entry name" value="TIM_sf"/>
</dbReference>
<dbReference type="InterPro" id="IPR020861">
    <property type="entry name" value="Triosephosphate_isomerase_AS"/>
</dbReference>
<sequence length="266" mass="28439">MATHRTRLMAGNWKMNKVPSEARAFTRQLLGRLEAAGRPEGVEVLLCPPFPALTAVHEEIVASGAGDWVQLGAQNLYFETHGAFTGEVAGPMLADAGCRYVIVGHSERRHLFGESDETVARKVKAAFSAGLVPILCVGETIDQRRQGQTEAVIRRQLEVALEGLDEAAVAGMVIAYEPVWAIGTGENATPEEAHRVIQQVIRQRVRELTGQAAAERVRIQYGGSVNATNIADFMALDGIDGALVGGASLKVDSFTAIVAAGRRKAA</sequence>
<dbReference type="Proteomes" id="UP001332192">
    <property type="component" value="Chromosome"/>
</dbReference>
<protein>
    <recommendedName>
        <fullName evidence="6 7">Triosephosphate isomerase</fullName>
        <shortName evidence="6">TIM</shortName>
        <shortName evidence="6">TPI</shortName>
        <ecNumber evidence="6 7">5.3.1.1</ecNumber>
    </recommendedName>
    <alternativeName>
        <fullName evidence="6">Triose-phosphate isomerase</fullName>
    </alternativeName>
</protein>
<dbReference type="GO" id="GO:0004807">
    <property type="term" value="F:triose-phosphate isomerase activity"/>
    <property type="evidence" value="ECO:0007669"/>
    <property type="project" value="UniProtKB-EC"/>
</dbReference>
<reference evidence="8 9" key="1">
    <citation type="journal article" date="2024" name="Front. Microbiol.">
        <title>Novel thermophilic genera Geochorda gen. nov. and Carboxydochorda gen. nov. from the deep terrestrial subsurface reveal the ecophysiological diversity in the class Limnochordia.</title>
        <authorList>
            <person name="Karnachuk O.V."/>
            <person name="Lukina A.P."/>
            <person name="Avakyan M.R."/>
            <person name="Kadnikov V.V."/>
            <person name="Begmatov S."/>
            <person name="Beletsky A.V."/>
            <person name="Vlasova K.G."/>
            <person name="Novikov A.A."/>
            <person name="Shcherbakova V.A."/>
            <person name="Mardanov A.V."/>
            <person name="Ravin N.V."/>
        </authorList>
    </citation>
    <scope>NUCLEOTIDE SEQUENCE [LARGE SCALE GENOMIC DNA]</scope>
    <source>
        <strain evidence="8 9">L945</strain>
    </source>
</reference>
<comment type="similarity">
    <text evidence="1 6 7">Belongs to the triosephosphate isomerase family.</text>
</comment>
<evidence type="ECO:0000256" key="4">
    <source>
        <dbReference type="ARBA" id="ARBA00023152"/>
    </source>
</evidence>